<gene>
    <name evidence="4" type="ORF">JGU71_27425</name>
</gene>
<dbReference type="InterPro" id="IPR005693">
    <property type="entry name" value="Mce"/>
</dbReference>
<keyword evidence="1" id="KW-0732">Signal</keyword>
<dbReference type="InterPro" id="IPR003399">
    <property type="entry name" value="Mce/MlaD"/>
</dbReference>
<dbReference type="InterPro" id="IPR024516">
    <property type="entry name" value="Mce_C"/>
</dbReference>
<feature type="chain" id="PRO_5038049982" evidence="1">
    <location>
        <begin position="20"/>
        <end position="362"/>
    </location>
</feature>
<dbReference type="PANTHER" id="PTHR33371:SF4">
    <property type="entry name" value="INTERMEMBRANE PHOSPHOLIPID TRANSPORT SYSTEM BINDING PROTEIN MLAD"/>
    <property type="match status" value="1"/>
</dbReference>
<dbReference type="PANTHER" id="PTHR33371">
    <property type="entry name" value="INTERMEMBRANE PHOSPHOLIPID TRANSPORT SYSTEM BINDING PROTEIN MLAD-RELATED"/>
    <property type="match status" value="1"/>
</dbReference>
<dbReference type="Pfam" id="PF02470">
    <property type="entry name" value="MlaD"/>
    <property type="match status" value="1"/>
</dbReference>
<name>A0A934NW29_9NOCA</name>
<dbReference type="NCBIfam" id="TIGR00996">
    <property type="entry name" value="Mtu_fam_mce"/>
    <property type="match status" value="1"/>
</dbReference>
<dbReference type="RefSeq" id="WP_199708289.1">
    <property type="nucleotide sequence ID" value="NZ_JAEMNV010000012.1"/>
</dbReference>
<protein>
    <submittedName>
        <fullName evidence="4">MCE family protein</fullName>
    </submittedName>
</protein>
<comment type="caution">
    <text evidence="4">The sequence shown here is derived from an EMBL/GenBank/DDBJ whole genome shotgun (WGS) entry which is preliminary data.</text>
</comment>
<dbReference type="Proteomes" id="UP000655868">
    <property type="component" value="Unassembled WGS sequence"/>
</dbReference>
<evidence type="ECO:0000256" key="1">
    <source>
        <dbReference type="SAM" id="SignalP"/>
    </source>
</evidence>
<feature type="domain" description="Mammalian cell entry C-terminal" evidence="3">
    <location>
        <begin position="112"/>
        <end position="292"/>
    </location>
</feature>
<dbReference type="PROSITE" id="PS51257">
    <property type="entry name" value="PROKAR_LIPOPROTEIN"/>
    <property type="match status" value="1"/>
</dbReference>
<evidence type="ECO:0000313" key="4">
    <source>
        <dbReference type="EMBL" id="MBJ8342626.1"/>
    </source>
</evidence>
<feature type="domain" description="Mce/MlaD" evidence="2">
    <location>
        <begin position="31"/>
        <end position="105"/>
    </location>
</feature>
<sequence>MRMLQIGKLAIVCAVGVAAVGCSSVDPFESKIEVTADFENIAGMYPGNEVSVLGLPVGTVESVEPKGSYVTVTMSYDSAVKVPADAVAALVSPSLVTNRHVELAPAYTDGPTLANGDHIPMDRTRTPVELDRVLKTVDELAASLKNQPGSTEGPLSGGILIQTLEGNGDKIRDTLAALNGALSLGVTNRDALSNAIIQLNELTQVIAQNDQSVRDFSGSITNVTGLLAEQAPGLQAVLAQLNDFLANTSAVLAENKDQLGGALTRLGSTTTMLRQNADRLKEVVDVTPMLMQNIDNTVAQTANGGAIRLHALIDKGLLDNELLSLFCERIQMRSDGCRTGKLKDFGPDFGLTAALLGMTGQP</sequence>
<proteinExistence type="predicted"/>
<dbReference type="AlphaFoldDB" id="A0A934NW29"/>
<evidence type="ECO:0000259" key="3">
    <source>
        <dbReference type="Pfam" id="PF11887"/>
    </source>
</evidence>
<evidence type="ECO:0000259" key="2">
    <source>
        <dbReference type="Pfam" id="PF02470"/>
    </source>
</evidence>
<dbReference type="InterPro" id="IPR052336">
    <property type="entry name" value="MlaD_Phospholipid_Transporter"/>
</dbReference>
<evidence type="ECO:0000313" key="5">
    <source>
        <dbReference type="Proteomes" id="UP000655868"/>
    </source>
</evidence>
<dbReference type="EMBL" id="JAEMNV010000012">
    <property type="protein sequence ID" value="MBJ8342626.1"/>
    <property type="molecule type" value="Genomic_DNA"/>
</dbReference>
<feature type="signal peptide" evidence="1">
    <location>
        <begin position="1"/>
        <end position="19"/>
    </location>
</feature>
<accession>A0A934NW29</accession>
<dbReference type="Pfam" id="PF11887">
    <property type="entry name" value="Mce4_CUP1"/>
    <property type="match status" value="1"/>
</dbReference>
<reference evidence="4" key="1">
    <citation type="submission" date="2020-12" db="EMBL/GenBank/DDBJ databases">
        <title>Antrihabitans popcorni sp. nov. and Antrihabitans auranticaus sp. nov., isolated from a larva cave.</title>
        <authorList>
            <person name="Lee S.D."/>
            <person name="Kim I.S."/>
        </authorList>
    </citation>
    <scope>NUCLEOTIDE SEQUENCE</scope>
    <source>
        <strain evidence="4">YC3-6</strain>
    </source>
</reference>
<keyword evidence="5" id="KW-1185">Reference proteome</keyword>
<organism evidence="4 5">
    <name type="scientific">Antrihabitans stalagmiti</name>
    <dbReference type="NCBI Taxonomy" id="2799499"/>
    <lineage>
        <taxon>Bacteria</taxon>
        <taxon>Bacillati</taxon>
        <taxon>Actinomycetota</taxon>
        <taxon>Actinomycetes</taxon>
        <taxon>Mycobacteriales</taxon>
        <taxon>Nocardiaceae</taxon>
        <taxon>Antrihabitans</taxon>
    </lineage>
</organism>
<dbReference type="GO" id="GO:0005576">
    <property type="term" value="C:extracellular region"/>
    <property type="evidence" value="ECO:0007669"/>
    <property type="project" value="TreeGrafter"/>
</dbReference>